<accession>C5NYX6</accession>
<dbReference type="Gene3D" id="1.25.40.10">
    <property type="entry name" value="Tetratricopeptide repeat domain"/>
    <property type="match status" value="1"/>
</dbReference>
<dbReference type="InterPro" id="IPR011990">
    <property type="entry name" value="TPR-like_helical_dom_sf"/>
</dbReference>
<dbReference type="OrthoDB" id="2242235at2"/>
<dbReference type="SMART" id="SM00530">
    <property type="entry name" value="HTH_XRE"/>
    <property type="match status" value="1"/>
</dbReference>
<dbReference type="GO" id="GO:0003677">
    <property type="term" value="F:DNA binding"/>
    <property type="evidence" value="ECO:0007669"/>
    <property type="project" value="InterPro"/>
</dbReference>
<dbReference type="InterPro" id="IPR001387">
    <property type="entry name" value="Cro/C1-type_HTH"/>
</dbReference>
<organism evidence="2 3">
    <name type="scientific">Gemella haemolysans ATCC 10379</name>
    <dbReference type="NCBI Taxonomy" id="546270"/>
    <lineage>
        <taxon>Bacteria</taxon>
        <taxon>Bacillati</taxon>
        <taxon>Bacillota</taxon>
        <taxon>Bacilli</taxon>
        <taxon>Bacillales</taxon>
        <taxon>Gemellaceae</taxon>
        <taxon>Gemella</taxon>
    </lineage>
</organism>
<dbReference type="Proteomes" id="UP000006004">
    <property type="component" value="Unassembled WGS sequence"/>
</dbReference>
<reference evidence="2" key="2">
    <citation type="submission" date="2009-06" db="EMBL/GenBank/DDBJ databases">
        <authorList>
            <person name="Sebastian Y."/>
            <person name="Madupu R."/>
            <person name="Durkin A.S."/>
            <person name="Torralba M."/>
            <person name="Methe B."/>
            <person name="Sutton G.G."/>
            <person name="Strausberg R.L."/>
            <person name="Nelson K.E."/>
        </authorList>
    </citation>
    <scope>NUCLEOTIDE SEQUENCE [LARGE SCALE GENOMIC DNA]</scope>
    <source>
        <strain evidence="2">ATCC 10379</strain>
    </source>
</reference>
<protein>
    <recommendedName>
        <fullName evidence="1">HTH cro/C1-type domain-containing protein</fullName>
    </recommendedName>
</protein>
<dbReference type="eggNOG" id="COG1396">
    <property type="taxonomic scope" value="Bacteria"/>
</dbReference>
<evidence type="ECO:0000259" key="1">
    <source>
        <dbReference type="SMART" id="SM00530"/>
    </source>
</evidence>
<dbReference type="RefSeq" id="WP_003145363.1">
    <property type="nucleotide sequence ID" value="NZ_ACDZ02000014.1"/>
</dbReference>
<proteinExistence type="predicted"/>
<dbReference type="SUPFAM" id="SSF47413">
    <property type="entry name" value="lambda repressor-like DNA-binding domains"/>
    <property type="match status" value="1"/>
</dbReference>
<feature type="domain" description="HTH cro/C1-type" evidence="1">
    <location>
        <begin position="10"/>
        <end position="64"/>
    </location>
</feature>
<evidence type="ECO:0000313" key="3">
    <source>
        <dbReference type="Proteomes" id="UP000006004"/>
    </source>
</evidence>
<dbReference type="InterPro" id="IPR010982">
    <property type="entry name" value="Lambda_DNA-bd_dom_sf"/>
</dbReference>
<keyword evidence="3" id="KW-1185">Reference proteome</keyword>
<comment type="caution">
    <text evidence="2">The sequence shown here is derived from an EMBL/GenBank/DDBJ whole genome shotgun (WGS) entry which is preliminary data.</text>
</comment>
<dbReference type="CDD" id="cd00093">
    <property type="entry name" value="HTH_XRE"/>
    <property type="match status" value="1"/>
</dbReference>
<dbReference type="EMBL" id="ACDZ02000014">
    <property type="protein sequence ID" value="EER67918.1"/>
    <property type="molecule type" value="Genomic_DNA"/>
</dbReference>
<dbReference type="PANTHER" id="PTHR37038">
    <property type="entry name" value="TRANSCRIPTIONAL REGULATOR-RELATED"/>
    <property type="match status" value="1"/>
</dbReference>
<dbReference type="AlphaFoldDB" id="C5NYX6"/>
<sequence>MDEKNLHGSIFKKLREERGYKLKDVAGDVISTRTLMRFEADETSISIAVFEKLLENCGIGFLDYLVYYFDNAYIENSEFSKKLSGYVQSGSQSKIVNECKKELKKNKIGLSKRIDILSIIHASNWREEDREISDNKRIIREIIESTNKLGWNEIIGLNFLIGYSSREEYSIEYIDRIIVECLQNIPVRNYLSQYVGSAYCNLLIGSLAFLSRNGYYELVEKRCKEAIEVFDEQFFLIEKTNFYVEVLRILATVYLRQNKKEGIDLANKVLKYKNIVAEITGDAYHKRLRDAAYKNFYEVNKTGLDIEF</sequence>
<gene>
    <name evidence="2" type="ORF">GEMHA0001_0666</name>
</gene>
<evidence type="ECO:0000313" key="2">
    <source>
        <dbReference type="EMBL" id="EER67918.1"/>
    </source>
</evidence>
<dbReference type="InterPro" id="IPR053163">
    <property type="entry name" value="HTH-type_regulator_Rgg"/>
</dbReference>
<reference evidence="2" key="1">
    <citation type="submission" date="2009-01" db="EMBL/GenBank/DDBJ databases">
        <authorList>
            <person name="Fulton L."/>
            <person name="Clifton S."/>
            <person name="Chinwalla A.T."/>
            <person name="Mitreva M."/>
            <person name="Sodergren E."/>
            <person name="Weinstock G."/>
            <person name="Clifton S."/>
            <person name="Dooling D.J."/>
            <person name="Fulton B."/>
            <person name="Minx P."/>
            <person name="Pepin K.H."/>
            <person name="Johnson M."/>
            <person name="Bhonagiri V."/>
            <person name="Nash W.E."/>
            <person name="Mardis E.R."/>
            <person name="Wilson R.K."/>
        </authorList>
    </citation>
    <scope>NUCLEOTIDE SEQUENCE [LARGE SCALE GENOMIC DNA]</scope>
    <source>
        <strain evidence="2">ATCC 10379</strain>
    </source>
</reference>
<name>C5NYX6_9BACL</name>